<dbReference type="InterPro" id="IPR017441">
    <property type="entry name" value="Protein_kinase_ATP_BS"/>
</dbReference>
<dbReference type="GO" id="GO:0005524">
    <property type="term" value="F:ATP binding"/>
    <property type="evidence" value="ECO:0007669"/>
    <property type="project" value="UniProtKB-UniRule"/>
</dbReference>
<keyword evidence="4 9" id="KW-0547">Nucleotide-binding</keyword>
<name>A0A8T0PJ53_PANVG</name>
<keyword evidence="5" id="KW-0418">Kinase</keyword>
<dbReference type="OrthoDB" id="601334at2759"/>
<keyword evidence="13" id="KW-1185">Reference proteome</keyword>
<dbReference type="GO" id="GO:0004674">
    <property type="term" value="F:protein serine/threonine kinase activity"/>
    <property type="evidence" value="ECO:0007669"/>
    <property type="project" value="UniProtKB-KW"/>
</dbReference>
<dbReference type="SMART" id="SM00220">
    <property type="entry name" value="S_TKc"/>
    <property type="match status" value="1"/>
</dbReference>
<evidence type="ECO:0000256" key="2">
    <source>
        <dbReference type="ARBA" id="ARBA00022527"/>
    </source>
</evidence>
<dbReference type="InterPro" id="IPR008271">
    <property type="entry name" value="Ser/Thr_kinase_AS"/>
</dbReference>
<dbReference type="AlphaFoldDB" id="A0A8T0PJ53"/>
<feature type="compositionally biased region" description="Basic and acidic residues" evidence="10">
    <location>
        <begin position="370"/>
        <end position="395"/>
    </location>
</feature>
<comment type="catalytic activity">
    <reaction evidence="7">
        <text>L-threonyl-[protein] + ATP = O-phospho-L-threonyl-[protein] + ADP + H(+)</text>
        <dbReference type="Rhea" id="RHEA:46608"/>
        <dbReference type="Rhea" id="RHEA-COMP:11060"/>
        <dbReference type="Rhea" id="RHEA-COMP:11605"/>
        <dbReference type="ChEBI" id="CHEBI:15378"/>
        <dbReference type="ChEBI" id="CHEBI:30013"/>
        <dbReference type="ChEBI" id="CHEBI:30616"/>
        <dbReference type="ChEBI" id="CHEBI:61977"/>
        <dbReference type="ChEBI" id="CHEBI:456216"/>
        <dbReference type="EC" id="2.7.11.1"/>
    </reaction>
</comment>
<dbReference type="Pfam" id="PF21230">
    <property type="entry name" value="Nakanori"/>
    <property type="match status" value="1"/>
</dbReference>
<organism evidence="12 13">
    <name type="scientific">Panicum virgatum</name>
    <name type="common">Blackwell switchgrass</name>
    <dbReference type="NCBI Taxonomy" id="38727"/>
    <lineage>
        <taxon>Eukaryota</taxon>
        <taxon>Viridiplantae</taxon>
        <taxon>Streptophyta</taxon>
        <taxon>Embryophyta</taxon>
        <taxon>Tracheophyta</taxon>
        <taxon>Spermatophyta</taxon>
        <taxon>Magnoliopsida</taxon>
        <taxon>Liliopsida</taxon>
        <taxon>Poales</taxon>
        <taxon>Poaceae</taxon>
        <taxon>PACMAD clade</taxon>
        <taxon>Panicoideae</taxon>
        <taxon>Panicodae</taxon>
        <taxon>Paniceae</taxon>
        <taxon>Panicinae</taxon>
        <taxon>Panicum</taxon>
        <taxon>Panicum sect. Hiantes</taxon>
    </lineage>
</organism>
<dbReference type="FunFam" id="3.30.200.20:FF:000465">
    <property type="entry name" value="Cysteine-rich receptor-like protein kinase 6"/>
    <property type="match status" value="1"/>
</dbReference>
<reference evidence="12" key="1">
    <citation type="submission" date="2020-05" db="EMBL/GenBank/DDBJ databases">
        <title>WGS assembly of Panicum virgatum.</title>
        <authorList>
            <person name="Lovell J.T."/>
            <person name="Jenkins J."/>
            <person name="Shu S."/>
            <person name="Juenger T.E."/>
            <person name="Schmutz J."/>
        </authorList>
    </citation>
    <scope>NUCLEOTIDE SEQUENCE</scope>
    <source>
        <strain evidence="12">AP13</strain>
    </source>
</reference>
<dbReference type="PROSITE" id="PS00107">
    <property type="entry name" value="PROTEIN_KINASE_ATP"/>
    <property type="match status" value="1"/>
</dbReference>
<dbReference type="PROSITE" id="PS50011">
    <property type="entry name" value="PROTEIN_KINASE_DOM"/>
    <property type="match status" value="1"/>
</dbReference>
<evidence type="ECO:0000256" key="9">
    <source>
        <dbReference type="PROSITE-ProRule" id="PRU10141"/>
    </source>
</evidence>
<evidence type="ECO:0000256" key="6">
    <source>
        <dbReference type="ARBA" id="ARBA00022840"/>
    </source>
</evidence>
<keyword evidence="2" id="KW-0723">Serine/threonine-protein kinase</keyword>
<evidence type="ECO:0000256" key="1">
    <source>
        <dbReference type="ARBA" id="ARBA00012513"/>
    </source>
</evidence>
<keyword evidence="6 9" id="KW-0067">ATP-binding</keyword>
<dbReference type="Gene3D" id="1.10.510.10">
    <property type="entry name" value="Transferase(Phosphotransferase) domain 1"/>
    <property type="match status" value="1"/>
</dbReference>
<dbReference type="Pfam" id="PF00069">
    <property type="entry name" value="Pkinase"/>
    <property type="match status" value="1"/>
</dbReference>
<evidence type="ECO:0000313" key="12">
    <source>
        <dbReference type="EMBL" id="KAG2560938.1"/>
    </source>
</evidence>
<dbReference type="EC" id="2.7.11.1" evidence="1"/>
<dbReference type="PANTHER" id="PTHR45707">
    <property type="entry name" value="C2 CALCIUM/LIPID-BINDING PLANT PHOSPHORIBOSYLTRANSFERASE FAMILY PROTEIN"/>
    <property type="match status" value="1"/>
</dbReference>
<feature type="binding site" evidence="9">
    <location>
        <position position="63"/>
    </location>
    <ligand>
        <name>ATP</name>
        <dbReference type="ChEBI" id="CHEBI:30616"/>
    </ligand>
</feature>
<feature type="domain" description="Protein kinase" evidence="11">
    <location>
        <begin position="35"/>
        <end position="300"/>
    </location>
</feature>
<proteinExistence type="predicted"/>
<dbReference type="EMBL" id="CM029051">
    <property type="protein sequence ID" value="KAG2560938.1"/>
    <property type="molecule type" value="Genomic_DNA"/>
</dbReference>
<feature type="region of interest" description="Disordered" evidence="10">
    <location>
        <begin position="291"/>
        <end position="395"/>
    </location>
</feature>
<evidence type="ECO:0000256" key="8">
    <source>
        <dbReference type="ARBA" id="ARBA00048679"/>
    </source>
</evidence>
<accession>A0A8T0PJ53</accession>
<evidence type="ECO:0000256" key="5">
    <source>
        <dbReference type="ARBA" id="ARBA00022777"/>
    </source>
</evidence>
<evidence type="ECO:0000256" key="10">
    <source>
        <dbReference type="SAM" id="MobiDB-lite"/>
    </source>
</evidence>
<evidence type="ECO:0000256" key="3">
    <source>
        <dbReference type="ARBA" id="ARBA00022679"/>
    </source>
</evidence>
<keyword evidence="3" id="KW-0808">Transferase</keyword>
<evidence type="ECO:0000256" key="4">
    <source>
        <dbReference type="ARBA" id="ARBA00022741"/>
    </source>
</evidence>
<evidence type="ECO:0000313" key="13">
    <source>
        <dbReference type="Proteomes" id="UP000823388"/>
    </source>
</evidence>
<dbReference type="Gene3D" id="2.60.270.50">
    <property type="match status" value="1"/>
</dbReference>
<feature type="compositionally biased region" description="Polar residues" evidence="10">
    <location>
        <begin position="343"/>
        <end position="369"/>
    </location>
</feature>
<dbReference type="InterPro" id="IPR000719">
    <property type="entry name" value="Prot_kinase_dom"/>
</dbReference>
<dbReference type="InterPro" id="IPR049065">
    <property type="entry name" value="Nakanori"/>
</dbReference>
<evidence type="ECO:0000259" key="11">
    <source>
        <dbReference type="PROSITE" id="PS50011"/>
    </source>
</evidence>
<protein>
    <recommendedName>
        <fullName evidence="1">non-specific serine/threonine protein kinase</fullName>
        <ecNumber evidence="1">2.7.11.1</ecNumber>
    </recommendedName>
</protein>
<dbReference type="FunFam" id="1.10.510.10:FF:001023">
    <property type="entry name" value="Os07g0541700 protein"/>
    <property type="match status" value="1"/>
</dbReference>
<comment type="catalytic activity">
    <reaction evidence="8">
        <text>L-seryl-[protein] + ATP = O-phospho-L-seryl-[protein] + ADP + H(+)</text>
        <dbReference type="Rhea" id="RHEA:17989"/>
        <dbReference type="Rhea" id="RHEA-COMP:9863"/>
        <dbReference type="Rhea" id="RHEA-COMP:11604"/>
        <dbReference type="ChEBI" id="CHEBI:15378"/>
        <dbReference type="ChEBI" id="CHEBI:29999"/>
        <dbReference type="ChEBI" id="CHEBI:30616"/>
        <dbReference type="ChEBI" id="CHEBI:83421"/>
        <dbReference type="ChEBI" id="CHEBI:456216"/>
        <dbReference type="EC" id="2.7.11.1"/>
    </reaction>
</comment>
<dbReference type="SUPFAM" id="SSF56112">
    <property type="entry name" value="Protein kinase-like (PK-like)"/>
    <property type="match status" value="1"/>
</dbReference>
<evidence type="ECO:0000256" key="7">
    <source>
        <dbReference type="ARBA" id="ARBA00047899"/>
    </source>
</evidence>
<comment type="caution">
    <text evidence="12">The sequence shown here is derived from an EMBL/GenBank/DDBJ whole genome shotgun (WGS) entry which is preliminary data.</text>
</comment>
<sequence length="608" mass="69677">MGHQEHEELERILIEKDANAIPLSYTFLEYITNNFSNDREIGRGGFGIVYKGVLRNGNVAVKKLLRTDDTSDKQFEDELFCLIRVKHKNIVRFLGYCSNISREVVHHNGRDILADVQQRFLCFEYIPNKNLQQYLEDKSTCGREWETRYHLIEGICHGLQYLHKERINHLDLKPANILLDYGMVPKITDFGLSRRFGEQSRIITRNIYGTLGYLAPEYLKNGEISFKSDIYSLGIIIGKILRGNDDYPDFENWHKSQVIENPQEKRCIKIAQLCVDADEHKRPTVDEIIGMLNNESHRSRSNSVTSLEKTEGRHTKPPHVAPKERSSAEPISEARIGTEWDQESTSASSQSQPVRANKEAQYTTTQKSFSPRDESGSSSHRSFEPKQTERVGAKETAENCFGEVVDDYKLNELVRYAGKPKTQEDRARQAWRLMNEDDKRSKALRYVDVLKKVYGNGQSTLCLVYNATGDTLHHVANHDWYGYINDSKLGYPAEIGNGQWGAFHHIHRQGEPSGSMGAVVYRGKKKDGQDQDYLLGWSTPWGIWYRNKAYGEIGGVNYFQRRWDEIYVKLENADYSSHTKSGGCEIEATIDKGDSPKFTVTIKTEHSP</sequence>
<dbReference type="InterPro" id="IPR011009">
    <property type="entry name" value="Kinase-like_dom_sf"/>
</dbReference>
<dbReference type="Proteomes" id="UP000823388">
    <property type="component" value="Chromosome 8K"/>
</dbReference>
<dbReference type="PROSITE" id="PS00108">
    <property type="entry name" value="PROTEIN_KINASE_ST"/>
    <property type="match status" value="1"/>
</dbReference>
<dbReference type="PANTHER" id="PTHR45707:SF43">
    <property type="entry name" value="PROTEIN KINASE DOMAIN-CONTAINING PROTEIN"/>
    <property type="match status" value="1"/>
</dbReference>
<gene>
    <name evidence="12" type="ORF">PVAP13_8KG113701</name>
</gene>